<proteinExistence type="predicted"/>
<sequence length="107" mass="11794">MLVREKVVKRKNGEQGRVFQTGVIKSFGLGKNEYYWNVLFDDGIYPVTVAEMTVEQLATGIELAHNCGINVCGGKKNDVVEKQGVASNTSEREDQASEALNEVDLSE</sequence>
<accession>A0ABD3EWG2</accession>
<reference evidence="2 3" key="1">
    <citation type="submission" date="2024-09" db="EMBL/GenBank/DDBJ databases">
        <title>Genome sequencing and assembly of Phytophthora oleae, isolate VK10A, causative agent of rot of olive drupes.</title>
        <authorList>
            <person name="Conti Taguali S."/>
            <person name="Riolo M."/>
            <person name="La Spada F."/>
            <person name="Cacciola S.O."/>
            <person name="Dionisio G."/>
        </authorList>
    </citation>
    <scope>NUCLEOTIDE SEQUENCE [LARGE SCALE GENOMIC DNA]</scope>
    <source>
        <strain evidence="2 3">VK10A</strain>
    </source>
</reference>
<evidence type="ECO:0000313" key="2">
    <source>
        <dbReference type="EMBL" id="KAL3658042.1"/>
    </source>
</evidence>
<gene>
    <name evidence="2" type="ORF">V7S43_016887</name>
</gene>
<keyword evidence="3" id="KW-1185">Reference proteome</keyword>
<dbReference type="AlphaFoldDB" id="A0ABD3EWG2"/>
<feature type="region of interest" description="Disordered" evidence="1">
    <location>
        <begin position="84"/>
        <end position="107"/>
    </location>
</feature>
<dbReference type="EMBL" id="JBIMZQ010000057">
    <property type="protein sequence ID" value="KAL3658042.1"/>
    <property type="molecule type" value="Genomic_DNA"/>
</dbReference>
<dbReference type="Proteomes" id="UP001632037">
    <property type="component" value="Unassembled WGS sequence"/>
</dbReference>
<name>A0ABD3EWG2_9STRA</name>
<organism evidence="2 3">
    <name type="scientific">Phytophthora oleae</name>
    <dbReference type="NCBI Taxonomy" id="2107226"/>
    <lineage>
        <taxon>Eukaryota</taxon>
        <taxon>Sar</taxon>
        <taxon>Stramenopiles</taxon>
        <taxon>Oomycota</taxon>
        <taxon>Peronosporomycetes</taxon>
        <taxon>Peronosporales</taxon>
        <taxon>Peronosporaceae</taxon>
        <taxon>Phytophthora</taxon>
    </lineage>
</organism>
<comment type="caution">
    <text evidence="2">The sequence shown here is derived from an EMBL/GenBank/DDBJ whole genome shotgun (WGS) entry which is preliminary data.</text>
</comment>
<evidence type="ECO:0000256" key="1">
    <source>
        <dbReference type="SAM" id="MobiDB-lite"/>
    </source>
</evidence>
<evidence type="ECO:0008006" key="4">
    <source>
        <dbReference type="Google" id="ProtNLM"/>
    </source>
</evidence>
<protein>
    <recommendedName>
        <fullName evidence="4">PiggyBac transposable element-derived protein domain-containing protein</fullName>
    </recommendedName>
</protein>
<evidence type="ECO:0000313" key="3">
    <source>
        <dbReference type="Proteomes" id="UP001632037"/>
    </source>
</evidence>